<dbReference type="GO" id="GO:0005654">
    <property type="term" value="C:nucleoplasm"/>
    <property type="evidence" value="ECO:0007669"/>
    <property type="project" value="Ensembl"/>
</dbReference>
<dbReference type="GO" id="GO:0004869">
    <property type="term" value="F:cysteine-type endopeptidase inhibitor activity"/>
    <property type="evidence" value="ECO:0007669"/>
    <property type="project" value="UniProtKB-KW"/>
</dbReference>
<reference evidence="10" key="1">
    <citation type="submission" date="2025-08" db="UniProtKB">
        <authorList>
            <consortium name="RefSeq"/>
        </authorList>
    </citation>
    <scope>IDENTIFICATION</scope>
</reference>
<dbReference type="SUPFAM" id="SSF54403">
    <property type="entry name" value="Cystatin/monellin"/>
    <property type="match status" value="1"/>
</dbReference>
<dbReference type="Pfam" id="PF00031">
    <property type="entry name" value="Cystatin"/>
    <property type="match status" value="1"/>
</dbReference>
<evidence type="ECO:0000256" key="4">
    <source>
        <dbReference type="ARBA" id="ARBA00022690"/>
    </source>
</evidence>
<accession>A0A6P3FLJ0</accession>
<dbReference type="InterPro" id="IPR000010">
    <property type="entry name" value="Cystatin_dom"/>
</dbReference>
<dbReference type="GO" id="GO:0001533">
    <property type="term" value="C:cornified envelope"/>
    <property type="evidence" value="ECO:0007669"/>
    <property type="project" value="Ensembl"/>
</dbReference>
<dbReference type="RefSeq" id="XP_004642251.1">
    <property type="nucleotide sequence ID" value="XM_004642194.2"/>
</dbReference>
<evidence type="ECO:0000313" key="10">
    <source>
        <dbReference type="RefSeq" id="XP_004642251.1"/>
    </source>
</evidence>
<feature type="compositionally biased region" description="Basic and acidic residues" evidence="7">
    <location>
        <begin position="90"/>
        <end position="99"/>
    </location>
</feature>
<dbReference type="OrthoDB" id="2429551at2759"/>
<evidence type="ECO:0000256" key="2">
    <source>
        <dbReference type="ARBA" id="ARBA00009403"/>
    </source>
</evidence>
<gene>
    <name evidence="10" type="primary">Csta</name>
</gene>
<dbReference type="InterPro" id="IPR046350">
    <property type="entry name" value="Cystatin_sf"/>
</dbReference>
<dbReference type="InterPro" id="IPR001713">
    <property type="entry name" value="Prot_inh_stefin"/>
</dbReference>
<comment type="subcellular location">
    <subcellularLocation>
        <location evidence="1">Cytoplasm</location>
    </subcellularLocation>
</comment>
<dbReference type="InParanoid" id="A0A6P3FLJ0"/>
<dbReference type="GO" id="GO:0030216">
    <property type="term" value="P:keratinocyte differentiation"/>
    <property type="evidence" value="ECO:0007669"/>
    <property type="project" value="Ensembl"/>
</dbReference>
<dbReference type="GO" id="GO:1904090">
    <property type="term" value="C:peptidase inhibitor complex"/>
    <property type="evidence" value="ECO:0007669"/>
    <property type="project" value="Ensembl"/>
</dbReference>
<organism evidence="9 10">
    <name type="scientific">Octodon degus</name>
    <name type="common">Degu</name>
    <name type="synonym">Sciurus degus</name>
    <dbReference type="NCBI Taxonomy" id="10160"/>
    <lineage>
        <taxon>Eukaryota</taxon>
        <taxon>Metazoa</taxon>
        <taxon>Chordata</taxon>
        <taxon>Craniata</taxon>
        <taxon>Vertebrata</taxon>
        <taxon>Euteleostomi</taxon>
        <taxon>Mammalia</taxon>
        <taxon>Eutheria</taxon>
        <taxon>Euarchontoglires</taxon>
        <taxon>Glires</taxon>
        <taxon>Rodentia</taxon>
        <taxon>Hystricomorpha</taxon>
        <taxon>Octodontidae</taxon>
        <taxon>Octodon</taxon>
    </lineage>
</organism>
<evidence type="ECO:0000256" key="7">
    <source>
        <dbReference type="SAM" id="MobiDB-lite"/>
    </source>
</evidence>
<sequence length="99" mass="11152">MIPGGLSEAKPATPEIQEIADKVKPQLEEKTNESYQEFIAEEYKSQVVAGINYYIKIRVGDQSYIHIKVFKPLPGQNEDGLELSDYQTGKTKDDELTGF</sequence>
<keyword evidence="4" id="KW-0646">Protease inhibitor</keyword>
<keyword evidence="9" id="KW-1185">Reference proteome</keyword>
<evidence type="ECO:0000256" key="5">
    <source>
        <dbReference type="ARBA" id="ARBA00022704"/>
    </source>
</evidence>
<evidence type="ECO:0000256" key="1">
    <source>
        <dbReference type="ARBA" id="ARBA00004496"/>
    </source>
</evidence>
<dbReference type="GO" id="GO:0098609">
    <property type="term" value="P:cell-cell adhesion"/>
    <property type="evidence" value="ECO:0007669"/>
    <property type="project" value="Ensembl"/>
</dbReference>
<proteinExistence type="inferred from homology"/>
<dbReference type="FunCoup" id="A0A6P3FLJ0">
    <property type="interactions" value="196"/>
</dbReference>
<evidence type="ECO:0000256" key="6">
    <source>
        <dbReference type="ARBA" id="ARBA00056152"/>
    </source>
</evidence>
<name>A0A6P3FLJ0_OCTDE</name>
<dbReference type="CDD" id="cd00042">
    <property type="entry name" value="CY"/>
    <property type="match status" value="1"/>
</dbReference>
<protein>
    <submittedName>
        <fullName evidence="10">Cystatin-A</fullName>
    </submittedName>
</protein>
<dbReference type="InterPro" id="IPR018073">
    <property type="entry name" value="Prot_inh_cystat_CS"/>
</dbReference>
<dbReference type="CTD" id="1475"/>
<comment type="function">
    <text evidence="6">This is an intracellular thiol proteinase inhibitor.</text>
</comment>
<keyword evidence="3" id="KW-0963">Cytoplasm</keyword>
<evidence type="ECO:0000259" key="8">
    <source>
        <dbReference type="SMART" id="SM00043"/>
    </source>
</evidence>
<dbReference type="PANTHER" id="PTHR11414">
    <property type="entry name" value="CYSTATIN FAMILY MEMBER"/>
    <property type="match status" value="1"/>
</dbReference>
<feature type="region of interest" description="Disordered" evidence="7">
    <location>
        <begin position="73"/>
        <end position="99"/>
    </location>
</feature>
<dbReference type="PRINTS" id="PR00295">
    <property type="entry name" value="STEFINA"/>
</dbReference>
<dbReference type="OMA" id="DNRYMHL"/>
<dbReference type="GO" id="GO:0002020">
    <property type="term" value="F:protease binding"/>
    <property type="evidence" value="ECO:0007669"/>
    <property type="project" value="Ensembl"/>
</dbReference>
<dbReference type="GeneID" id="101571538"/>
<dbReference type="PANTHER" id="PTHR11414:SF20">
    <property type="entry name" value="CYSTATIN-A"/>
    <property type="match status" value="1"/>
</dbReference>
<dbReference type="FunFam" id="3.10.450.10:FF:000001">
    <property type="entry name" value="Cystatin-A"/>
    <property type="match status" value="1"/>
</dbReference>
<evidence type="ECO:0000313" key="9">
    <source>
        <dbReference type="Proteomes" id="UP000515203"/>
    </source>
</evidence>
<dbReference type="GO" id="GO:0005615">
    <property type="term" value="C:extracellular space"/>
    <property type="evidence" value="ECO:0007669"/>
    <property type="project" value="Ensembl"/>
</dbReference>
<comment type="similarity">
    <text evidence="2">Belongs to the cystatin family.</text>
</comment>
<dbReference type="AlphaFoldDB" id="A0A6P3FLJ0"/>
<dbReference type="GO" id="GO:0045861">
    <property type="term" value="P:negative regulation of proteolysis"/>
    <property type="evidence" value="ECO:0007669"/>
    <property type="project" value="Ensembl"/>
</dbReference>
<dbReference type="GO" id="GO:0005829">
    <property type="term" value="C:cytosol"/>
    <property type="evidence" value="ECO:0007669"/>
    <property type="project" value="Ensembl"/>
</dbReference>
<dbReference type="PROSITE" id="PS00287">
    <property type="entry name" value="CYSTATIN"/>
    <property type="match status" value="1"/>
</dbReference>
<dbReference type="SMART" id="SM00043">
    <property type="entry name" value="CY"/>
    <property type="match status" value="1"/>
</dbReference>
<dbReference type="Gene3D" id="3.10.450.10">
    <property type="match status" value="1"/>
</dbReference>
<feature type="domain" description="Cystatin" evidence="8">
    <location>
        <begin position="1"/>
        <end position="99"/>
    </location>
</feature>
<keyword evidence="5" id="KW-0789">Thiol protease inhibitor</keyword>
<dbReference type="Proteomes" id="UP000515203">
    <property type="component" value="Unplaced"/>
</dbReference>
<evidence type="ECO:0000256" key="3">
    <source>
        <dbReference type="ARBA" id="ARBA00022490"/>
    </source>
</evidence>